<sequence length="157" mass="17148">MSDDMKDETETRAKPKPDFVRRPLKGMSESEEVEHHLKRRGEAAAYIEAIESGTVPNRVNVQSLRLSDAEADLLREAAEATGTKVSAFIRDAALVAARAALSADPEVVWTVDHEAMRELALTLEGALNAVQDAAEPESHPGSAHRLLRRALRARESA</sequence>
<dbReference type="Gene3D" id="1.20.5.780">
    <property type="entry name" value="Single helix bin"/>
    <property type="match status" value="1"/>
</dbReference>
<accession>A0ABW2Y0E4</accession>
<feature type="compositionally biased region" description="Basic and acidic residues" evidence="1">
    <location>
        <begin position="8"/>
        <end position="21"/>
    </location>
</feature>
<evidence type="ECO:0000256" key="1">
    <source>
        <dbReference type="SAM" id="MobiDB-lite"/>
    </source>
</evidence>
<evidence type="ECO:0000313" key="2">
    <source>
        <dbReference type="EMBL" id="MFD0692031.1"/>
    </source>
</evidence>
<dbReference type="RefSeq" id="WP_131758467.1">
    <property type="nucleotide sequence ID" value="NZ_CAACUY010000052.1"/>
</dbReference>
<dbReference type="Proteomes" id="UP001597063">
    <property type="component" value="Unassembled WGS sequence"/>
</dbReference>
<reference evidence="3" key="1">
    <citation type="journal article" date="2019" name="Int. J. Syst. Evol. Microbiol.">
        <title>The Global Catalogue of Microorganisms (GCM) 10K type strain sequencing project: providing services to taxonomists for standard genome sequencing and annotation.</title>
        <authorList>
            <consortium name="The Broad Institute Genomics Platform"/>
            <consortium name="The Broad Institute Genome Sequencing Center for Infectious Disease"/>
            <person name="Wu L."/>
            <person name="Ma J."/>
        </authorList>
    </citation>
    <scope>NUCLEOTIDE SEQUENCE [LARGE SCALE GENOMIC DNA]</scope>
    <source>
        <strain evidence="3">JCM 9371</strain>
    </source>
</reference>
<dbReference type="EMBL" id="JBHTGP010000035">
    <property type="protein sequence ID" value="MFD0692031.1"/>
    <property type="molecule type" value="Genomic_DNA"/>
</dbReference>
<dbReference type="SUPFAM" id="SSF47598">
    <property type="entry name" value="Ribbon-helix-helix"/>
    <property type="match status" value="1"/>
</dbReference>
<dbReference type="InterPro" id="IPR053842">
    <property type="entry name" value="NikA-like"/>
</dbReference>
<organism evidence="2 3">
    <name type="scientific">Actinomadura fibrosa</name>
    <dbReference type="NCBI Taxonomy" id="111802"/>
    <lineage>
        <taxon>Bacteria</taxon>
        <taxon>Bacillati</taxon>
        <taxon>Actinomycetota</taxon>
        <taxon>Actinomycetes</taxon>
        <taxon>Streptosporangiales</taxon>
        <taxon>Thermomonosporaceae</taxon>
        <taxon>Actinomadura</taxon>
    </lineage>
</organism>
<evidence type="ECO:0000313" key="3">
    <source>
        <dbReference type="Proteomes" id="UP001597063"/>
    </source>
</evidence>
<dbReference type="Pfam" id="PF21983">
    <property type="entry name" value="NikA-like"/>
    <property type="match status" value="1"/>
</dbReference>
<keyword evidence="3" id="KW-1185">Reference proteome</keyword>
<protein>
    <submittedName>
        <fullName evidence="2">DUF1778 domain-containing protein</fullName>
    </submittedName>
</protein>
<gene>
    <name evidence="2" type="ORF">ACFQZM_46615</name>
</gene>
<proteinExistence type="predicted"/>
<comment type="caution">
    <text evidence="2">The sequence shown here is derived from an EMBL/GenBank/DDBJ whole genome shotgun (WGS) entry which is preliminary data.</text>
</comment>
<dbReference type="InterPro" id="IPR010985">
    <property type="entry name" value="Ribbon_hlx_hlx"/>
</dbReference>
<name>A0ABW2Y0E4_9ACTN</name>
<feature type="region of interest" description="Disordered" evidence="1">
    <location>
        <begin position="1"/>
        <end position="37"/>
    </location>
</feature>